<sequence length="124" mass="14155">MLPISFEVSDLCKISPAVVVEPPESGNSVDPKQRRRTTLHQPSRILEAECSKLEYLTTLSRVEISYSQGTTDALGKFPNLQHFDCNIMEPNNPRTHGNWFPKFDVLNKLESLILSYRDFRSSDN</sequence>
<evidence type="ECO:0000313" key="2">
    <source>
        <dbReference type="Proteomes" id="UP001371456"/>
    </source>
</evidence>
<dbReference type="Proteomes" id="UP001371456">
    <property type="component" value="Unassembled WGS sequence"/>
</dbReference>
<comment type="caution">
    <text evidence="1">The sequence shown here is derived from an EMBL/GenBank/DDBJ whole genome shotgun (WGS) entry which is preliminary data.</text>
</comment>
<reference evidence="1 2" key="1">
    <citation type="submission" date="2024-02" db="EMBL/GenBank/DDBJ databases">
        <title>de novo genome assembly of Solanum bulbocastanum strain 11H21.</title>
        <authorList>
            <person name="Hosaka A.J."/>
        </authorList>
    </citation>
    <scope>NUCLEOTIDE SEQUENCE [LARGE SCALE GENOMIC DNA]</scope>
    <source>
        <tissue evidence="1">Young leaves</tissue>
    </source>
</reference>
<name>A0AAN8YJY6_SOLBU</name>
<accession>A0AAN8YJY6</accession>
<dbReference type="EMBL" id="JBANQN010000004">
    <property type="protein sequence ID" value="KAK6791833.1"/>
    <property type="molecule type" value="Genomic_DNA"/>
</dbReference>
<keyword evidence="2" id="KW-1185">Reference proteome</keyword>
<gene>
    <name evidence="1" type="ORF">RDI58_010914</name>
</gene>
<proteinExistence type="predicted"/>
<organism evidence="1 2">
    <name type="scientific">Solanum bulbocastanum</name>
    <name type="common">Wild potato</name>
    <dbReference type="NCBI Taxonomy" id="147425"/>
    <lineage>
        <taxon>Eukaryota</taxon>
        <taxon>Viridiplantae</taxon>
        <taxon>Streptophyta</taxon>
        <taxon>Embryophyta</taxon>
        <taxon>Tracheophyta</taxon>
        <taxon>Spermatophyta</taxon>
        <taxon>Magnoliopsida</taxon>
        <taxon>eudicotyledons</taxon>
        <taxon>Gunneridae</taxon>
        <taxon>Pentapetalae</taxon>
        <taxon>asterids</taxon>
        <taxon>lamiids</taxon>
        <taxon>Solanales</taxon>
        <taxon>Solanaceae</taxon>
        <taxon>Solanoideae</taxon>
        <taxon>Solaneae</taxon>
        <taxon>Solanum</taxon>
    </lineage>
</organism>
<dbReference type="AlphaFoldDB" id="A0AAN8YJY6"/>
<protein>
    <submittedName>
        <fullName evidence="1">Uncharacterized protein</fullName>
    </submittedName>
</protein>
<evidence type="ECO:0000313" key="1">
    <source>
        <dbReference type="EMBL" id="KAK6791833.1"/>
    </source>
</evidence>